<reference evidence="4 5" key="1">
    <citation type="submission" date="2018-09" db="EMBL/GenBank/DDBJ databases">
        <authorList>
            <person name="Peiro R."/>
            <person name="Begona"/>
            <person name="Cbmso G."/>
            <person name="Lopez M."/>
            <person name="Gonzalez S."/>
        </authorList>
    </citation>
    <scope>NUCLEOTIDE SEQUENCE [LARGE SCALE GENOMIC DNA]</scope>
</reference>
<feature type="compositionally biased region" description="Low complexity" evidence="2">
    <location>
        <begin position="870"/>
        <end position="888"/>
    </location>
</feature>
<dbReference type="PIRSF" id="PIRSF037001">
    <property type="entry name" value="RNA_ed_MP81"/>
    <property type="match status" value="1"/>
</dbReference>
<feature type="region of interest" description="Disordered" evidence="2">
    <location>
        <begin position="854"/>
        <end position="894"/>
    </location>
</feature>
<dbReference type="PROSITE" id="PS00028">
    <property type="entry name" value="ZINC_FINGER_C2H2_1"/>
    <property type="match status" value="1"/>
</dbReference>
<dbReference type="CDD" id="cd23512">
    <property type="entry name" value="KREPA1"/>
    <property type="match status" value="1"/>
</dbReference>
<accession>A0A3P3YWS3</accession>
<evidence type="ECO:0000313" key="5">
    <source>
        <dbReference type="Proteomes" id="UP000319462"/>
    </source>
</evidence>
<evidence type="ECO:0000313" key="4">
    <source>
        <dbReference type="EMBL" id="SYZ62419.1"/>
    </source>
</evidence>
<feature type="region of interest" description="Disordered" evidence="2">
    <location>
        <begin position="41"/>
        <end position="95"/>
    </location>
</feature>
<feature type="domain" description="C2H2-type" evidence="3">
    <location>
        <begin position="280"/>
        <end position="308"/>
    </location>
</feature>
<dbReference type="EMBL" id="LS997601">
    <property type="protein sequence ID" value="SYZ62419.1"/>
    <property type="molecule type" value="Genomic_DNA"/>
</dbReference>
<dbReference type="InterPro" id="IPR017085">
    <property type="entry name" value="RNA_edit_cplx_Nase-su_MP81"/>
</dbReference>
<evidence type="ECO:0000256" key="2">
    <source>
        <dbReference type="SAM" id="MobiDB-lite"/>
    </source>
</evidence>
<dbReference type="InterPro" id="IPR012340">
    <property type="entry name" value="NA-bd_OB-fold"/>
</dbReference>
<keyword evidence="1" id="KW-0862">Zinc</keyword>
<gene>
    <name evidence="4" type="ORF">LBRM2904_02.0390</name>
</gene>
<proteinExistence type="predicted"/>
<evidence type="ECO:0000256" key="1">
    <source>
        <dbReference type="PROSITE-ProRule" id="PRU00042"/>
    </source>
</evidence>
<name>A0A3P3YWS3_LEIBR</name>
<dbReference type="AlphaFoldDB" id="A0A3P3YWS3"/>
<organism evidence="4 5">
    <name type="scientific">Leishmania braziliensis MHOM/BR/75/M2904</name>
    <dbReference type="NCBI Taxonomy" id="420245"/>
    <lineage>
        <taxon>Eukaryota</taxon>
        <taxon>Discoba</taxon>
        <taxon>Euglenozoa</taxon>
        <taxon>Kinetoplastea</taxon>
        <taxon>Metakinetoplastina</taxon>
        <taxon>Trypanosomatida</taxon>
        <taxon>Trypanosomatidae</taxon>
        <taxon>Leishmaniinae</taxon>
        <taxon>Leishmania</taxon>
        <taxon>Leishmania braziliensis species complex</taxon>
    </lineage>
</organism>
<dbReference type="Gene3D" id="2.40.50.140">
    <property type="entry name" value="Nucleic acid-binding proteins"/>
    <property type="match status" value="1"/>
</dbReference>
<sequence length="1032" mass="107098">MSLIRLFSRPSLASLPACGRWHNVIRPAHSAFMHTAALRQASTPSTCPPGTADDGLGSSRVHNGGSSDRCASAPPRSGNSAGATPRPLSSPPSESPEVRFYDTFLLSNVDLHLILLEEAHYKHGVWLNVPPQLAPSIPDMGPPAVPEPLYPTTQQARLAAMATALAAAQAKGKCGPKASSRGTTDAELIREPTCLAYRPTHGPPPFSTTGTSSLWISEQRLGATGAASSPPAGDAVASAFASVASPTTASAVEGCVAEGAAQTGVHTVAIRGPVDASLLYHCSECGRPFRRRQAAELHVQQRHEQHGSSAAVVEGPGPGEVLGYEERPLSVATTAATKTAAAACQQSILPRKCAEEASGEDAGGGHVTAGKGVADASGAGRLSGSDRSAAYCSPPRVELPGDALIDSLLEDVWDDVGLTRDDIDKPADLPTGRAGLQQHPKQAYSSCHGRFFIPSVLFVEGTADNRAELEAAAAARPVARATPEGAAPGIKRRPSSVSSVLSSSTIAARLLLAQQRNADGTLGAGGDSAAIGRGIGGGTLGAAPTAQELSIAELSRHYPNPFGDSPNATLMESEREPINPFIDLEGKAAAVDASQKASCDAVTQSGAAPDSTADEAVLAPVTEEMEWLSRWAARPYACPLCQRRALPDVMRIMAPLLPSSLRADIDATTSGTLTAGAYGDDRGASWCPESGSKLATAAAAAAEGLTPGATAVASLSKPAGGAPPPGSLEDQPLVADVEAWSWYAERVPRFRLLDSLEGHLQSKHPGCCCGDDEAEAARDDDTGVDDYDTLSDADWRRLYHVARHQKLLARAELLAVQRAYRIMFPTQHSTSAEALSSAKRNGIDFLNGIDGDAGKEGARNATIPDEASDTGDASAGDSPASVSASDATAAEDTDVPQVHVRSAVNTVLIGTVRDVQEGFLGATRIMQYVLAVRDTTAESQGSVSADEMGSNVVANQEEDGGADVDEDLIVVRCVGDLVPVALLKQQVRLGSTMFVAGSLRMNRNVDTVSRRSHAYPYVKVVPPLGCVRVLGA</sequence>
<evidence type="ECO:0000259" key="3">
    <source>
        <dbReference type="PROSITE" id="PS50157"/>
    </source>
</evidence>
<dbReference type="PANTHER" id="PTHR40735">
    <property type="entry name" value="RNA-EDITING COMPLEX PROTEIN MP42-RELATED"/>
    <property type="match status" value="1"/>
</dbReference>
<keyword evidence="1" id="KW-0863">Zinc-finger</keyword>
<dbReference type="PROSITE" id="PS50157">
    <property type="entry name" value="ZINC_FINGER_C2H2_2"/>
    <property type="match status" value="1"/>
</dbReference>
<dbReference type="PANTHER" id="PTHR40735:SF2">
    <property type="entry name" value="RNA-EDITING COMPLEX PROTEIN MP81"/>
    <property type="match status" value="1"/>
</dbReference>
<dbReference type="Proteomes" id="UP000319462">
    <property type="component" value="Chromosome 2"/>
</dbReference>
<protein>
    <submittedName>
        <fullName evidence="4">Mitochondrial_protein_81</fullName>
    </submittedName>
</protein>
<dbReference type="GO" id="GO:0008270">
    <property type="term" value="F:zinc ion binding"/>
    <property type="evidence" value="ECO:0007669"/>
    <property type="project" value="UniProtKB-KW"/>
</dbReference>
<dbReference type="InterPro" id="IPR013087">
    <property type="entry name" value="Znf_C2H2_type"/>
</dbReference>
<keyword evidence="1" id="KW-0479">Metal-binding</keyword>